<protein>
    <recommendedName>
        <fullName evidence="4">RING-type domain-containing protein</fullName>
    </recommendedName>
</protein>
<gene>
    <name evidence="5" type="ORF">S40285_06801</name>
</gene>
<keyword evidence="6" id="KW-1185">Reference proteome</keyword>
<evidence type="ECO:0000259" key="4">
    <source>
        <dbReference type="PROSITE" id="PS50089"/>
    </source>
</evidence>
<dbReference type="GO" id="GO:0008270">
    <property type="term" value="F:zinc ion binding"/>
    <property type="evidence" value="ECO:0007669"/>
    <property type="project" value="UniProtKB-KW"/>
</dbReference>
<evidence type="ECO:0000256" key="1">
    <source>
        <dbReference type="PROSITE-ProRule" id="PRU00175"/>
    </source>
</evidence>
<reference evidence="5 6" key="1">
    <citation type="journal article" date="2014" name="BMC Genomics">
        <title>Comparative genome sequencing reveals chemotype-specific gene clusters in the toxigenic black mold Stachybotrys.</title>
        <authorList>
            <person name="Semeiks J."/>
            <person name="Borek D."/>
            <person name="Otwinowski Z."/>
            <person name="Grishin N.V."/>
        </authorList>
    </citation>
    <scope>NUCLEOTIDE SEQUENCE [LARGE SCALE GENOMIC DNA]</scope>
    <source>
        <strain evidence="5 6">IBT 40285</strain>
    </source>
</reference>
<dbReference type="Gene3D" id="3.30.40.10">
    <property type="entry name" value="Zinc/RING finger domain, C3HC4 (zinc finger)"/>
    <property type="match status" value="1"/>
</dbReference>
<dbReference type="InterPro" id="IPR051826">
    <property type="entry name" value="E3_ubiquitin-ligase_domain"/>
</dbReference>
<feature type="region of interest" description="Disordered" evidence="2">
    <location>
        <begin position="351"/>
        <end position="389"/>
    </location>
</feature>
<dbReference type="AlphaFoldDB" id="A0A084QIV1"/>
<feature type="transmembrane region" description="Helical" evidence="3">
    <location>
        <begin position="278"/>
        <end position="303"/>
    </location>
</feature>
<dbReference type="InParanoid" id="A0A084QIV1"/>
<dbReference type="SUPFAM" id="SSF57850">
    <property type="entry name" value="RING/U-box"/>
    <property type="match status" value="1"/>
</dbReference>
<dbReference type="PANTHER" id="PTHR22765">
    <property type="entry name" value="RING FINGER AND PROTEASE ASSOCIATED DOMAIN-CONTAINING"/>
    <property type="match status" value="1"/>
</dbReference>
<dbReference type="OMA" id="HPICIDE"/>
<dbReference type="InterPro" id="IPR001841">
    <property type="entry name" value="Znf_RING"/>
</dbReference>
<keyword evidence="1" id="KW-0479">Metal-binding</keyword>
<evidence type="ECO:0000313" key="6">
    <source>
        <dbReference type="Proteomes" id="UP000028524"/>
    </source>
</evidence>
<evidence type="ECO:0000256" key="3">
    <source>
        <dbReference type="SAM" id="Phobius"/>
    </source>
</evidence>
<organism evidence="5 6">
    <name type="scientific">Stachybotrys chlorohalonatus (strain IBT 40285)</name>
    <dbReference type="NCBI Taxonomy" id="1283841"/>
    <lineage>
        <taxon>Eukaryota</taxon>
        <taxon>Fungi</taxon>
        <taxon>Dikarya</taxon>
        <taxon>Ascomycota</taxon>
        <taxon>Pezizomycotina</taxon>
        <taxon>Sordariomycetes</taxon>
        <taxon>Hypocreomycetidae</taxon>
        <taxon>Hypocreales</taxon>
        <taxon>Stachybotryaceae</taxon>
        <taxon>Stachybotrys</taxon>
    </lineage>
</organism>
<dbReference type="Proteomes" id="UP000028524">
    <property type="component" value="Unassembled WGS sequence"/>
</dbReference>
<dbReference type="InterPro" id="IPR013083">
    <property type="entry name" value="Znf_RING/FYVE/PHD"/>
</dbReference>
<dbReference type="GO" id="GO:0006511">
    <property type="term" value="P:ubiquitin-dependent protein catabolic process"/>
    <property type="evidence" value="ECO:0007669"/>
    <property type="project" value="TreeGrafter"/>
</dbReference>
<evidence type="ECO:0000313" key="5">
    <source>
        <dbReference type="EMBL" id="KFA63886.1"/>
    </source>
</evidence>
<keyword evidence="3" id="KW-1133">Transmembrane helix</keyword>
<accession>A0A084QIV1</accession>
<name>A0A084QIV1_STAC4</name>
<dbReference type="HOGENOM" id="CLU_027981_1_0_1"/>
<dbReference type="GO" id="GO:0005737">
    <property type="term" value="C:cytoplasm"/>
    <property type="evidence" value="ECO:0007669"/>
    <property type="project" value="TreeGrafter"/>
</dbReference>
<feature type="compositionally biased region" description="Basic residues" evidence="2">
    <location>
        <begin position="578"/>
        <end position="587"/>
    </location>
</feature>
<dbReference type="PANTHER" id="PTHR22765:SF413">
    <property type="entry name" value="FINGER DOMAIN PROTEIN, PUTATIVE (AFU_ORTHOLOGUE AFUA_1G04600)-RELATED"/>
    <property type="match status" value="1"/>
</dbReference>
<dbReference type="SMART" id="SM00184">
    <property type="entry name" value="RING"/>
    <property type="match status" value="1"/>
</dbReference>
<sequence>MVFHVHGRELSTHTVHAGLGIPKLTSHSAIRDSKCRVPPVTTSIANCVVSRALLTCLFPLSLLFSNPVWGGANTVPTTIVRNITALSSQLAYEARLSNNLTVLTTTNADPNHGVISGLLYVPDIDHMASCNAEQYDFIPRNVTRQNNLPPTNYNLIALAPWFSSECTQAYLASARFDPIRAFVFYKPNNSSNKPQDVDSVVWDLGDDGAWTRQNRYPIFAIPGIDGHEMMTQLGLYSGGISDIPHADDINDLYGPHPQDYVRIWTELTMEAHDNSPAIWSFVLIILGALLGIFGVTSLFMHFVQRRRRKSLERRVKSGEVDLEAMGVKRITVPVAHVTAFPVFTYNSEPDILSTPPTPGSPGAGISPQSVRSSRKSRRRDSRSVIAESIRPSSIRSKRSNLTGSGDNTATNHQPDCQICLDRFEHRVTIIRQLPCGHIFHPACIDEFLCQNSSLCPLCKHCMLPRDYSPKITNGMVRRERALRRLRERVNLDDIYFDSAETKSLSWKDRLFHPGSTKQSDSDVSLKPVSQTSGDKIRRPATTSTSEPSPSELDNGLAITSEPRDPANSSQTPPPSKPPKQRRTKPRPLRLLPTQPEDSELQTSPSAGRKSPSSFARQRMREMAASNAPFDDPDQQYPQWRRAFAKVFPGFS</sequence>
<proteinExistence type="predicted"/>
<feature type="domain" description="RING-type" evidence="4">
    <location>
        <begin position="416"/>
        <end position="459"/>
    </location>
</feature>
<feature type="compositionally biased region" description="Polar residues" evidence="2">
    <location>
        <begin position="515"/>
        <end position="533"/>
    </location>
</feature>
<dbReference type="EMBL" id="KL660713">
    <property type="protein sequence ID" value="KFA63886.1"/>
    <property type="molecule type" value="Genomic_DNA"/>
</dbReference>
<feature type="compositionally biased region" description="Low complexity" evidence="2">
    <location>
        <begin position="541"/>
        <end position="551"/>
    </location>
</feature>
<dbReference type="OrthoDB" id="21204at2759"/>
<feature type="region of interest" description="Disordered" evidence="2">
    <location>
        <begin position="512"/>
        <end position="636"/>
    </location>
</feature>
<dbReference type="PROSITE" id="PS50089">
    <property type="entry name" value="ZF_RING_2"/>
    <property type="match status" value="1"/>
</dbReference>
<keyword evidence="1" id="KW-0863">Zinc-finger</keyword>
<keyword evidence="1" id="KW-0862">Zinc</keyword>
<dbReference type="Pfam" id="PF13639">
    <property type="entry name" value="zf-RING_2"/>
    <property type="match status" value="1"/>
</dbReference>
<feature type="compositionally biased region" description="Polar residues" evidence="2">
    <location>
        <begin position="600"/>
        <end position="615"/>
    </location>
</feature>
<keyword evidence="3" id="KW-0812">Transmembrane</keyword>
<keyword evidence="3" id="KW-0472">Membrane</keyword>
<dbReference type="STRING" id="1283841.A0A084QIV1"/>
<dbReference type="GO" id="GO:0061630">
    <property type="term" value="F:ubiquitin protein ligase activity"/>
    <property type="evidence" value="ECO:0007669"/>
    <property type="project" value="TreeGrafter"/>
</dbReference>
<evidence type="ECO:0000256" key="2">
    <source>
        <dbReference type="SAM" id="MobiDB-lite"/>
    </source>
</evidence>